<evidence type="ECO:0000256" key="6">
    <source>
        <dbReference type="ARBA" id="ARBA00023242"/>
    </source>
</evidence>
<evidence type="ECO:0000256" key="3">
    <source>
        <dbReference type="ARBA" id="ARBA00022737"/>
    </source>
</evidence>
<feature type="region of interest" description="Disordered" evidence="8">
    <location>
        <begin position="56"/>
        <end position="78"/>
    </location>
</feature>
<keyword evidence="2" id="KW-0479">Metal-binding</keyword>
<dbReference type="PANTHER" id="PTHR40626:SF3">
    <property type="entry name" value="TRANSCRIPTION FACTOR WITH C2H2 AND ZN(2)-CYS(6) DNA BINDING DOMAIN (EUROFUNG)-RELATED"/>
    <property type="match status" value="1"/>
</dbReference>
<keyword evidence="4 7" id="KW-0863">Zinc-finger</keyword>
<dbReference type="GeneID" id="38117315"/>
<dbReference type="GO" id="GO:0006351">
    <property type="term" value="P:DNA-templated transcription"/>
    <property type="evidence" value="ECO:0007669"/>
    <property type="project" value="InterPro"/>
</dbReference>
<keyword evidence="5" id="KW-0862">Zinc</keyword>
<dbReference type="GO" id="GO:0008270">
    <property type="term" value="F:zinc ion binding"/>
    <property type="evidence" value="ECO:0007669"/>
    <property type="project" value="UniProtKB-KW"/>
</dbReference>
<feature type="region of interest" description="Disordered" evidence="8">
    <location>
        <begin position="566"/>
        <end position="589"/>
    </location>
</feature>
<dbReference type="PANTHER" id="PTHR40626">
    <property type="entry name" value="MIP31509P"/>
    <property type="match status" value="1"/>
</dbReference>
<dbReference type="InterPro" id="IPR013087">
    <property type="entry name" value="Znf_C2H2_type"/>
</dbReference>
<keyword evidence="11" id="KW-1185">Reference proteome</keyword>
<feature type="domain" description="C2H2-type" evidence="9">
    <location>
        <begin position="5"/>
        <end position="32"/>
    </location>
</feature>
<evidence type="ECO:0000313" key="10">
    <source>
        <dbReference type="EMBL" id="RDW74283.1"/>
    </source>
</evidence>
<name>A0A3D8RJQ3_9EURO</name>
<organism evidence="10 11">
    <name type="scientific">Aspergillus mulundensis</name>
    <dbReference type="NCBI Taxonomy" id="1810919"/>
    <lineage>
        <taxon>Eukaryota</taxon>
        <taxon>Fungi</taxon>
        <taxon>Dikarya</taxon>
        <taxon>Ascomycota</taxon>
        <taxon>Pezizomycotina</taxon>
        <taxon>Eurotiomycetes</taxon>
        <taxon>Eurotiomycetidae</taxon>
        <taxon>Eurotiales</taxon>
        <taxon>Aspergillaceae</taxon>
        <taxon>Aspergillus</taxon>
        <taxon>Aspergillus subgen. Nidulantes</taxon>
    </lineage>
</organism>
<dbReference type="EMBL" id="PVWQ01000008">
    <property type="protein sequence ID" value="RDW74283.1"/>
    <property type="molecule type" value="Genomic_DNA"/>
</dbReference>
<evidence type="ECO:0000256" key="4">
    <source>
        <dbReference type="ARBA" id="ARBA00022771"/>
    </source>
</evidence>
<dbReference type="Pfam" id="PF04082">
    <property type="entry name" value="Fungal_trans"/>
    <property type="match status" value="1"/>
</dbReference>
<dbReference type="OrthoDB" id="654211at2759"/>
<proteinExistence type="predicted"/>
<dbReference type="InterPro" id="IPR007219">
    <property type="entry name" value="XnlR_reg_dom"/>
</dbReference>
<evidence type="ECO:0000259" key="9">
    <source>
        <dbReference type="PROSITE" id="PS50157"/>
    </source>
</evidence>
<dbReference type="STRING" id="1810919.A0A3D8RJQ3"/>
<comment type="subcellular location">
    <subcellularLocation>
        <location evidence="1">Nucleus</location>
    </subcellularLocation>
</comment>
<dbReference type="AlphaFoldDB" id="A0A3D8RJQ3"/>
<protein>
    <recommendedName>
        <fullName evidence="9">C2H2-type domain-containing protein</fullName>
    </recommendedName>
</protein>
<accession>A0A3D8RJQ3</accession>
<dbReference type="RefSeq" id="XP_026602051.1">
    <property type="nucleotide sequence ID" value="XM_026748961.1"/>
</dbReference>
<dbReference type="GO" id="GO:0000978">
    <property type="term" value="F:RNA polymerase II cis-regulatory region sequence-specific DNA binding"/>
    <property type="evidence" value="ECO:0007669"/>
    <property type="project" value="InterPro"/>
</dbReference>
<dbReference type="PROSITE" id="PS00028">
    <property type="entry name" value="ZINC_FINGER_C2H2_1"/>
    <property type="match status" value="1"/>
</dbReference>
<keyword evidence="3" id="KW-0677">Repeat</keyword>
<evidence type="ECO:0000256" key="8">
    <source>
        <dbReference type="SAM" id="MobiDB-lite"/>
    </source>
</evidence>
<evidence type="ECO:0000256" key="5">
    <source>
        <dbReference type="ARBA" id="ARBA00022833"/>
    </source>
</evidence>
<comment type="caution">
    <text evidence="10">The sequence shown here is derived from an EMBL/GenBank/DDBJ whole genome shotgun (WGS) entry which is preliminary data.</text>
</comment>
<dbReference type="GO" id="GO:0000785">
    <property type="term" value="C:chromatin"/>
    <property type="evidence" value="ECO:0007669"/>
    <property type="project" value="TreeGrafter"/>
</dbReference>
<dbReference type="SUPFAM" id="SSF57667">
    <property type="entry name" value="beta-beta-alpha zinc fingers"/>
    <property type="match status" value="1"/>
</dbReference>
<dbReference type="GO" id="GO:0000981">
    <property type="term" value="F:DNA-binding transcription factor activity, RNA polymerase II-specific"/>
    <property type="evidence" value="ECO:0007669"/>
    <property type="project" value="InterPro"/>
</dbReference>
<dbReference type="InterPro" id="IPR051059">
    <property type="entry name" value="VerF-like"/>
</dbReference>
<gene>
    <name evidence="10" type="ORF">DSM5745_06945</name>
</gene>
<dbReference type="Gene3D" id="3.30.160.60">
    <property type="entry name" value="Classic Zinc Finger"/>
    <property type="match status" value="2"/>
</dbReference>
<evidence type="ECO:0000256" key="7">
    <source>
        <dbReference type="PROSITE-ProRule" id="PRU00042"/>
    </source>
</evidence>
<reference evidence="10 11" key="1">
    <citation type="journal article" date="2018" name="IMA Fungus">
        <title>IMA Genome-F 9: Draft genome sequence of Annulohypoxylon stygium, Aspergillus mulundensis, Berkeleyomyces basicola (syn. Thielaviopsis basicola), Ceratocystis smalleyi, two Cercospora beticola strains, Coleophoma cylindrospora, Fusarium fracticaudum, Phialophora cf. hyalina, and Morchella septimelata.</title>
        <authorList>
            <person name="Wingfield B.D."/>
            <person name="Bills G.F."/>
            <person name="Dong Y."/>
            <person name="Huang W."/>
            <person name="Nel W.J."/>
            <person name="Swalarsk-Parry B.S."/>
            <person name="Vaghefi N."/>
            <person name="Wilken P.M."/>
            <person name="An Z."/>
            <person name="de Beer Z.W."/>
            <person name="De Vos L."/>
            <person name="Chen L."/>
            <person name="Duong T.A."/>
            <person name="Gao Y."/>
            <person name="Hammerbacher A."/>
            <person name="Kikkert J.R."/>
            <person name="Li Y."/>
            <person name="Li H."/>
            <person name="Li K."/>
            <person name="Li Q."/>
            <person name="Liu X."/>
            <person name="Ma X."/>
            <person name="Naidoo K."/>
            <person name="Pethybridge S.J."/>
            <person name="Sun J."/>
            <person name="Steenkamp E.T."/>
            <person name="van der Nest M.A."/>
            <person name="van Wyk S."/>
            <person name="Wingfield M.J."/>
            <person name="Xiong C."/>
            <person name="Yue Q."/>
            <person name="Zhang X."/>
        </authorList>
    </citation>
    <scope>NUCLEOTIDE SEQUENCE [LARGE SCALE GENOMIC DNA]</scope>
    <source>
        <strain evidence="10 11">DSM 5745</strain>
    </source>
</reference>
<dbReference type="SMART" id="SM00355">
    <property type="entry name" value="ZnF_C2H2"/>
    <property type="match status" value="2"/>
</dbReference>
<feature type="compositionally biased region" description="Acidic residues" evidence="8">
    <location>
        <begin position="567"/>
        <end position="583"/>
    </location>
</feature>
<sequence>MSPQWQCDLCLTRFTRSEHLRRHVRSHENKRPYECNLCQRSFTRRDAKTRHVKTCKAPPSKKQNHVARDVTQASTPQLSTGSTKALCNQIDVEDEFLTNMPSPSDFTALDWLYSTRTRTDSIISAERLDFLAHFTSENGMGTFLAPDVLKERQDLILRQERIAGRIVVPGVLHVDRDEIDPLTTRTFEIAHLFHAVIAGKASESIVKLTWTAGIESLCHSFFSAANIARFLGYFWALWYPNCPFIHRASFDAHTAPAALLSVMLLIGACLSPHPDDARTARMWLDCVEELAFSDAAFSEQVAGAVSDFDQHSLETKRMKLETMQTAYLICSLQKREGSTEARARLARDFGLANASHRSLTMDNPQETWWRQFAVEEALIRTTTYIFLFDAALTIFHNSPPRMVVSELRMEVTCPEPCFQAQSAEECFAAIKKWEATAFWRHHMSIAALVKAICQAELEPKVVEAYADMGALNLFTAVQCLHSLTFHLQNSLIFDSTLLPITTGLENWRRIWKKHRYDEAENPRLRVSHEPGMLWKDVGGSFISYAPEFWQLARIVIEGIRVGGAGDGVDEEGRDGEGDSDVGGDEVLRSAGSMKTKTKMRYDHTDMMDVNGLIMEYRRMSLGATV</sequence>
<dbReference type="GO" id="GO:0005634">
    <property type="term" value="C:nucleus"/>
    <property type="evidence" value="ECO:0007669"/>
    <property type="project" value="UniProtKB-SubCell"/>
</dbReference>
<dbReference type="CDD" id="cd12148">
    <property type="entry name" value="fungal_TF_MHR"/>
    <property type="match status" value="1"/>
</dbReference>
<evidence type="ECO:0000313" key="11">
    <source>
        <dbReference type="Proteomes" id="UP000256690"/>
    </source>
</evidence>
<dbReference type="Proteomes" id="UP000256690">
    <property type="component" value="Unassembled WGS sequence"/>
</dbReference>
<evidence type="ECO:0000256" key="2">
    <source>
        <dbReference type="ARBA" id="ARBA00022723"/>
    </source>
</evidence>
<dbReference type="Pfam" id="PF00096">
    <property type="entry name" value="zf-C2H2"/>
    <property type="match status" value="1"/>
</dbReference>
<feature type="domain" description="C2H2-type" evidence="9">
    <location>
        <begin position="33"/>
        <end position="63"/>
    </location>
</feature>
<dbReference type="PROSITE" id="PS50157">
    <property type="entry name" value="ZINC_FINGER_C2H2_2"/>
    <property type="match status" value="2"/>
</dbReference>
<dbReference type="InterPro" id="IPR036236">
    <property type="entry name" value="Znf_C2H2_sf"/>
</dbReference>
<evidence type="ECO:0000256" key="1">
    <source>
        <dbReference type="ARBA" id="ARBA00004123"/>
    </source>
</evidence>
<keyword evidence="6" id="KW-0539">Nucleus</keyword>